<feature type="transmembrane region" description="Helical" evidence="1">
    <location>
        <begin position="6"/>
        <end position="25"/>
    </location>
</feature>
<sequence length="168" mass="18745">MDLSTTIIGIVMLSAFVIPVVILSLSNKKETKALLSTLKQLATQTGSELSEYDIQPQFAIGLALSKKHVFFVQKTAKNNASITYCIPLNEMKKCWLQSSSHTVKFDKTSETVTDRLELCFSTKAGDTNYTCPLYVAENALQLEDELHTGNKWVSIINNINPTKQKQKL</sequence>
<keyword evidence="1" id="KW-0812">Transmembrane</keyword>
<accession>A0ABS5K8M1</accession>
<gene>
    <name evidence="2" type="ORF">KEM09_05570</name>
</gene>
<dbReference type="Proteomes" id="UP000721861">
    <property type="component" value="Unassembled WGS sequence"/>
</dbReference>
<protein>
    <submittedName>
        <fullName evidence="2">Uncharacterized protein</fullName>
    </submittedName>
</protein>
<comment type="caution">
    <text evidence="2">The sequence shown here is derived from an EMBL/GenBank/DDBJ whole genome shotgun (WGS) entry which is preliminary data.</text>
</comment>
<reference evidence="2 3" key="1">
    <citation type="journal article" date="2014" name="Int. J. Syst. Evol. Microbiol.">
        <title>Carboxylicivirga gen. nov. in the family Marinilabiliaceae with two novel species, Carboxylicivirga mesophila sp. nov. and Carboxylicivirga taeanensis sp. nov., and reclassification of Cytophaga fermentans as Saccharicrinis fermentans gen. nov., comb. nov.</title>
        <authorList>
            <person name="Yang S.H."/>
            <person name="Seo H.S."/>
            <person name="Woo J.H."/>
            <person name="Oh H.M."/>
            <person name="Jang H."/>
            <person name="Lee J.H."/>
            <person name="Kim S.J."/>
            <person name="Kwon K.K."/>
        </authorList>
    </citation>
    <scope>NUCLEOTIDE SEQUENCE [LARGE SCALE GENOMIC DNA]</scope>
    <source>
        <strain evidence="2 3">JCM 18290</strain>
    </source>
</reference>
<dbReference type="RefSeq" id="WP_212226555.1">
    <property type="nucleotide sequence ID" value="NZ_JAGUCN010000004.1"/>
</dbReference>
<keyword evidence="3" id="KW-1185">Reference proteome</keyword>
<evidence type="ECO:0000313" key="3">
    <source>
        <dbReference type="Proteomes" id="UP000721861"/>
    </source>
</evidence>
<dbReference type="EMBL" id="JAGUCN010000004">
    <property type="protein sequence ID" value="MBS2210856.1"/>
    <property type="molecule type" value="Genomic_DNA"/>
</dbReference>
<organism evidence="2 3">
    <name type="scientific">Carboxylicivirga mesophila</name>
    <dbReference type="NCBI Taxonomy" id="1166478"/>
    <lineage>
        <taxon>Bacteria</taxon>
        <taxon>Pseudomonadati</taxon>
        <taxon>Bacteroidota</taxon>
        <taxon>Bacteroidia</taxon>
        <taxon>Marinilabiliales</taxon>
        <taxon>Marinilabiliaceae</taxon>
        <taxon>Carboxylicivirga</taxon>
    </lineage>
</organism>
<evidence type="ECO:0000256" key="1">
    <source>
        <dbReference type="SAM" id="Phobius"/>
    </source>
</evidence>
<evidence type="ECO:0000313" key="2">
    <source>
        <dbReference type="EMBL" id="MBS2210856.1"/>
    </source>
</evidence>
<proteinExistence type="predicted"/>
<name>A0ABS5K8M1_9BACT</name>
<keyword evidence="1" id="KW-1133">Transmembrane helix</keyword>
<keyword evidence="1" id="KW-0472">Membrane</keyword>